<dbReference type="CDD" id="cd18104">
    <property type="entry name" value="SpoU-like_RNA-MTase"/>
    <property type="match status" value="1"/>
</dbReference>
<dbReference type="SUPFAM" id="SSF75217">
    <property type="entry name" value="alpha/beta knot"/>
    <property type="match status" value="1"/>
</dbReference>
<dbReference type="GO" id="GO:0032259">
    <property type="term" value="P:methylation"/>
    <property type="evidence" value="ECO:0007669"/>
    <property type="project" value="UniProtKB-KW"/>
</dbReference>
<dbReference type="InterPro" id="IPR029064">
    <property type="entry name" value="Ribosomal_eL30-like_sf"/>
</dbReference>
<dbReference type="GO" id="GO:0006396">
    <property type="term" value="P:RNA processing"/>
    <property type="evidence" value="ECO:0007669"/>
    <property type="project" value="InterPro"/>
</dbReference>
<dbReference type="InterPro" id="IPR029026">
    <property type="entry name" value="tRNA_m1G_MTases_N"/>
</dbReference>
<dbReference type="GO" id="GO:0008173">
    <property type="term" value="F:RNA methyltransferase activity"/>
    <property type="evidence" value="ECO:0007669"/>
    <property type="project" value="InterPro"/>
</dbReference>
<accession>A0A1F4US39</accession>
<dbReference type="Pfam" id="PF00588">
    <property type="entry name" value="SpoU_methylase"/>
    <property type="match status" value="1"/>
</dbReference>
<evidence type="ECO:0000259" key="4">
    <source>
        <dbReference type="Pfam" id="PF00588"/>
    </source>
</evidence>
<proteinExistence type="inferred from homology"/>
<feature type="domain" description="MRM3-like substrate binding" evidence="5">
    <location>
        <begin position="11"/>
        <end position="100"/>
    </location>
</feature>
<dbReference type="AlphaFoldDB" id="A0A1F4US39"/>
<keyword evidence="2 6" id="KW-0489">Methyltransferase</keyword>
<dbReference type="SUPFAM" id="SSF55315">
    <property type="entry name" value="L30e-like"/>
    <property type="match status" value="1"/>
</dbReference>
<dbReference type="InterPro" id="IPR001537">
    <property type="entry name" value="SpoU_MeTrfase"/>
</dbReference>
<comment type="caution">
    <text evidence="6">The sequence shown here is derived from an EMBL/GenBank/DDBJ whole genome shotgun (WGS) entry which is preliminary data.</text>
</comment>
<comment type="similarity">
    <text evidence="1">Belongs to the class IV-like SAM-binding methyltransferase superfamily. RNA methyltransferase TrmH family.</text>
</comment>
<organism evidence="6 7">
    <name type="scientific">candidate division WWE3 bacterium RIFCSPHIGHO2_01_FULL_35_17</name>
    <dbReference type="NCBI Taxonomy" id="1802614"/>
    <lineage>
        <taxon>Bacteria</taxon>
        <taxon>Katanobacteria</taxon>
    </lineage>
</organism>
<evidence type="ECO:0000313" key="7">
    <source>
        <dbReference type="Proteomes" id="UP000176444"/>
    </source>
</evidence>
<dbReference type="Gene3D" id="3.30.1330.30">
    <property type="match status" value="1"/>
</dbReference>
<dbReference type="Pfam" id="PF22435">
    <property type="entry name" value="MRM3-like_sub_bind"/>
    <property type="match status" value="1"/>
</dbReference>
<protein>
    <submittedName>
        <fullName evidence="6">rRNA methyltransferase</fullName>
    </submittedName>
</protein>
<dbReference type="PANTHER" id="PTHR43191">
    <property type="entry name" value="RRNA METHYLTRANSFERASE 3"/>
    <property type="match status" value="1"/>
</dbReference>
<dbReference type="GO" id="GO:0003723">
    <property type="term" value="F:RNA binding"/>
    <property type="evidence" value="ECO:0007669"/>
    <property type="project" value="InterPro"/>
</dbReference>
<reference evidence="6 7" key="1">
    <citation type="journal article" date="2016" name="Nat. Commun.">
        <title>Thousands of microbial genomes shed light on interconnected biogeochemical processes in an aquifer system.</title>
        <authorList>
            <person name="Anantharaman K."/>
            <person name="Brown C.T."/>
            <person name="Hug L.A."/>
            <person name="Sharon I."/>
            <person name="Castelle C.J."/>
            <person name="Probst A.J."/>
            <person name="Thomas B.C."/>
            <person name="Singh A."/>
            <person name="Wilkins M.J."/>
            <person name="Karaoz U."/>
            <person name="Brodie E.L."/>
            <person name="Williams K.H."/>
            <person name="Hubbard S.S."/>
            <person name="Banfield J.F."/>
        </authorList>
    </citation>
    <scope>NUCLEOTIDE SEQUENCE [LARGE SCALE GENOMIC DNA]</scope>
</reference>
<dbReference type="EMBL" id="MEUX01000009">
    <property type="protein sequence ID" value="OGC47785.1"/>
    <property type="molecule type" value="Genomic_DNA"/>
</dbReference>
<dbReference type="Proteomes" id="UP000176444">
    <property type="component" value="Unassembled WGS sequence"/>
</dbReference>
<keyword evidence="3 6" id="KW-0808">Transferase</keyword>
<feature type="domain" description="tRNA/rRNA methyltransferase SpoU type" evidence="4">
    <location>
        <begin position="120"/>
        <end position="257"/>
    </location>
</feature>
<dbReference type="Gene3D" id="3.40.1280.10">
    <property type="match status" value="1"/>
</dbReference>
<gene>
    <name evidence="6" type="ORF">A2713_02545</name>
</gene>
<evidence type="ECO:0000256" key="2">
    <source>
        <dbReference type="ARBA" id="ARBA00022603"/>
    </source>
</evidence>
<evidence type="ECO:0000256" key="1">
    <source>
        <dbReference type="ARBA" id="ARBA00007228"/>
    </source>
</evidence>
<evidence type="ECO:0000256" key="3">
    <source>
        <dbReference type="ARBA" id="ARBA00022679"/>
    </source>
</evidence>
<evidence type="ECO:0000313" key="6">
    <source>
        <dbReference type="EMBL" id="OGC47785.1"/>
    </source>
</evidence>
<sequence>MSTEIITSNQNPKVKFLNKLYSKSSFRKSEGLFIVEGERELQRAIKSGYQVESIFYCPEVGHKKNLEFQNSLNIDESKIFLIGQSIFENLAYREFSDGVISVFKSQSHNLNDLKLSENPLVIIIETVEKPGNLGAIFRTADAAKVDAIIVCDPNTDLYNPNVIRASVGCLFSVPFAIGSSEETFEWLKSKKISLYGGVSSAKEVYFKVDYKKPSAIVVGSEADGLSEFWLKNTEQIKIPMQGTADSLNVSVSCAVIIFEAVRQRWLVK</sequence>
<dbReference type="InterPro" id="IPR053888">
    <property type="entry name" value="MRM3-like_sub_bind"/>
</dbReference>
<dbReference type="InterPro" id="IPR029028">
    <property type="entry name" value="Alpha/beta_knot_MTases"/>
</dbReference>
<dbReference type="InterPro" id="IPR051259">
    <property type="entry name" value="rRNA_Methyltransferase"/>
</dbReference>
<evidence type="ECO:0000259" key="5">
    <source>
        <dbReference type="Pfam" id="PF22435"/>
    </source>
</evidence>
<dbReference type="PANTHER" id="PTHR43191:SF2">
    <property type="entry name" value="RRNA METHYLTRANSFERASE 3, MITOCHONDRIAL"/>
    <property type="match status" value="1"/>
</dbReference>
<name>A0A1F4US39_UNCKA</name>